<evidence type="ECO:0008006" key="4">
    <source>
        <dbReference type="Google" id="ProtNLM"/>
    </source>
</evidence>
<evidence type="ECO:0000313" key="3">
    <source>
        <dbReference type="Proteomes" id="UP000461730"/>
    </source>
</evidence>
<dbReference type="SUPFAM" id="SSF53474">
    <property type="entry name" value="alpha/beta-Hydrolases"/>
    <property type="match status" value="1"/>
</dbReference>
<dbReference type="EMBL" id="WRXN01000002">
    <property type="protein sequence ID" value="MVT08084.1"/>
    <property type="molecule type" value="Genomic_DNA"/>
</dbReference>
<gene>
    <name evidence="2" type="ORF">GO493_07405</name>
</gene>
<keyword evidence="1" id="KW-0732">Signal</keyword>
<accession>A0A7K1U144</accession>
<keyword evidence="3" id="KW-1185">Reference proteome</keyword>
<dbReference type="RefSeq" id="WP_157305500.1">
    <property type="nucleotide sequence ID" value="NZ_WRXN01000002.1"/>
</dbReference>
<dbReference type="Proteomes" id="UP000461730">
    <property type="component" value="Unassembled WGS sequence"/>
</dbReference>
<reference evidence="2 3" key="1">
    <citation type="submission" date="2019-12" db="EMBL/GenBank/DDBJ databases">
        <title>Chitinophaga sp. strain ysch24 (GDMCC 1.1355), whole genome shotgun sequence.</title>
        <authorList>
            <person name="Zhang X."/>
        </authorList>
    </citation>
    <scope>NUCLEOTIDE SEQUENCE [LARGE SCALE GENOMIC DNA]</scope>
    <source>
        <strain evidence="3">ysch24</strain>
    </source>
</reference>
<name>A0A7K1U144_9BACT</name>
<protein>
    <recommendedName>
        <fullName evidence="4">Peptidase S9 prolyl oligopeptidase catalytic domain-containing protein</fullName>
    </recommendedName>
</protein>
<sequence length="258" mass="29370">MKQRLFLCLLLGCVAWMPMSTGGFREIAVPTDQWHSVPALIHVPQGSSKERFPLIVCFHGRSIAGHDISKLFREGIPRQIKEGRKIQAVNKLDGKLYKFIVLAPLAESWGINPPQLEVILNDVLKKYPVDSSRIYLTGYSAGGWCTTMSITDNRHLSSRIAAAVPMSPAPMDPVNYTRFKNTTDANIHAWYFAGTAEPQFLENSMRCIDSTNNHKKGLVKLTKHDKGHTGWHEFYDPAYRDSIDNMSIYEWMLQYKRK</sequence>
<comment type="caution">
    <text evidence="2">The sequence shown here is derived from an EMBL/GenBank/DDBJ whole genome shotgun (WGS) entry which is preliminary data.</text>
</comment>
<organism evidence="2 3">
    <name type="scientific">Chitinophaga tropicalis</name>
    <dbReference type="NCBI Taxonomy" id="2683588"/>
    <lineage>
        <taxon>Bacteria</taxon>
        <taxon>Pseudomonadati</taxon>
        <taxon>Bacteroidota</taxon>
        <taxon>Chitinophagia</taxon>
        <taxon>Chitinophagales</taxon>
        <taxon>Chitinophagaceae</taxon>
        <taxon>Chitinophaga</taxon>
    </lineage>
</organism>
<proteinExistence type="predicted"/>
<evidence type="ECO:0000313" key="2">
    <source>
        <dbReference type="EMBL" id="MVT08084.1"/>
    </source>
</evidence>
<feature type="chain" id="PRO_5029729863" description="Peptidase S9 prolyl oligopeptidase catalytic domain-containing protein" evidence="1">
    <location>
        <begin position="23"/>
        <end position="258"/>
    </location>
</feature>
<dbReference type="Gene3D" id="3.40.50.1820">
    <property type="entry name" value="alpha/beta hydrolase"/>
    <property type="match status" value="1"/>
</dbReference>
<dbReference type="InterPro" id="IPR029058">
    <property type="entry name" value="AB_hydrolase_fold"/>
</dbReference>
<evidence type="ECO:0000256" key="1">
    <source>
        <dbReference type="SAM" id="SignalP"/>
    </source>
</evidence>
<feature type="signal peptide" evidence="1">
    <location>
        <begin position="1"/>
        <end position="22"/>
    </location>
</feature>
<dbReference type="AlphaFoldDB" id="A0A7K1U144"/>